<organism evidence="1 2">
    <name type="scientific">Marinospirillum alkaliphilum DSM 21637</name>
    <dbReference type="NCBI Taxonomy" id="1122209"/>
    <lineage>
        <taxon>Bacteria</taxon>
        <taxon>Pseudomonadati</taxon>
        <taxon>Pseudomonadota</taxon>
        <taxon>Gammaproteobacteria</taxon>
        <taxon>Oceanospirillales</taxon>
        <taxon>Oceanospirillaceae</taxon>
        <taxon>Marinospirillum</taxon>
    </lineage>
</organism>
<dbReference type="EMBL" id="FPJW01000002">
    <property type="protein sequence ID" value="SFX23267.1"/>
    <property type="molecule type" value="Genomic_DNA"/>
</dbReference>
<accession>A0A1K1VEY0</accession>
<dbReference type="Proteomes" id="UP000182350">
    <property type="component" value="Unassembled WGS sequence"/>
</dbReference>
<reference evidence="1 2" key="1">
    <citation type="submission" date="2016-11" db="EMBL/GenBank/DDBJ databases">
        <authorList>
            <person name="Jaros S."/>
            <person name="Januszkiewicz K."/>
            <person name="Wedrychowicz H."/>
        </authorList>
    </citation>
    <scope>NUCLEOTIDE SEQUENCE [LARGE SCALE GENOMIC DNA]</scope>
    <source>
        <strain evidence="1 2">DSM 21637</strain>
    </source>
</reference>
<evidence type="ECO:0000313" key="2">
    <source>
        <dbReference type="Proteomes" id="UP000182350"/>
    </source>
</evidence>
<dbReference type="AlphaFoldDB" id="A0A1K1VEY0"/>
<gene>
    <name evidence="1" type="ORF">SAMN02745752_00918</name>
</gene>
<sequence length="223" mass="24933">MTPDRTHELILIGRTPQSESIRQALLERFPQTDICLVDACNEADIQFEVTDIHRDAKGIYHLHSSNGQRLSAQRLVVSIGSSTLLLAHRMGYGRHLCLFPVTGEAPLQQFTPCLSANRTSSILRWLQSLGTGPNLFRNLAGLLGNKNTRQLLLAGLKRSWKKAEENEEAVHQCEVFNREEKSLTNTPQLLSTSQPLVFVLTASASQPLNQDLLKQLLTELQLN</sequence>
<protein>
    <submittedName>
        <fullName evidence="1">Uncharacterized protein</fullName>
    </submittedName>
</protein>
<dbReference type="OrthoDB" id="9801699at2"/>
<dbReference type="RefSeq" id="WP_072325153.1">
    <property type="nucleotide sequence ID" value="NZ_FPJW01000002.1"/>
</dbReference>
<proteinExistence type="predicted"/>
<evidence type="ECO:0000313" key="1">
    <source>
        <dbReference type="EMBL" id="SFX23267.1"/>
    </source>
</evidence>
<dbReference type="STRING" id="1122209.SAMN02745752_00918"/>
<keyword evidence="2" id="KW-1185">Reference proteome</keyword>
<name>A0A1K1VEY0_9GAMM</name>